<name>A0A812QNL9_9DINO</name>
<feature type="region of interest" description="Disordered" evidence="2">
    <location>
        <begin position="616"/>
        <end position="650"/>
    </location>
</feature>
<dbReference type="InterPro" id="IPR036188">
    <property type="entry name" value="FAD/NAD-bd_sf"/>
</dbReference>
<dbReference type="EMBL" id="CAJNDS010002257">
    <property type="protein sequence ID" value="CAE7396097.1"/>
    <property type="molecule type" value="Genomic_DNA"/>
</dbReference>
<dbReference type="OrthoDB" id="445372at2759"/>
<gene>
    <name evidence="3" type="ORF">SNAT2548_LOCUS21573</name>
</gene>
<feature type="compositionally biased region" description="Basic and acidic residues" evidence="2">
    <location>
        <begin position="625"/>
        <end position="634"/>
    </location>
</feature>
<protein>
    <submittedName>
        <fullName evidence="3">Uncharacterized protein</fullName>
    </submittedName>
</protein>
<dbReference type="AlphaFoldDB" id="A0A812QNL9"/>
<dbReference type="Proteomes" id="UP000604046">
    <property type="component" value="Unassembled WGS sequence"/>
</dbReference>
<evidence type="ECO:0000256" key="1">
    <source>
        <dbReference type="SAM" id="Coils"/>
    </source>
</evidence>
<evidence type="ECO:0000313" key="4">
    <source>
        <dbReference type="Proteomes" id="UP000604046"/>
    </source>
</evidence>
<dbReference type="SUPFAM" id="SSF51905">
    <property type="entry name" value="FAD/NAD(P)-binding domain"/>
    <property type="match status" value="1"/>
</dbReference>
<evidence type="ECO:0000256" key="2">
    <source>
        <dbReference type="SAM" id="MobiDB-lite"/>
    </source>
</evidence>
<feature type="region of interest" description="Disordered" evidence="2">
    <location>
        <begin position="1"/>
        <end position="55"/>
    </location>
</feature>
<keyword evidence="1" id="KW-0175">Coiled coil</keyword>
<evidence type="ECO:0000313" key="3">
    <source>
        <dbReference type="EMBL" id="CAE7396097.1"/>
    </source>
</evidence>
<reference evidence="3" key="1">
    <citation type="submission" date="2021-02" db="EMBL/GenBank/DDBJ databases">
        <authorList>
            <person name="Dougan E. K."/>
            <person name="Rhodes N."/>
            <person name="Thang M."/>
            <person name="Chan C."/>
        </authorList>
    </citation>
    <scope>NUCLEOTIDE SEQUENCE</scope>
</reference>
<accession>A0A812QNL9</accession>
<keyword evidence="4" id="KW-1185">Reference proteome</keyword>
<sequence length="650" mass="71655">MEEPGGGALSSQDKRPLEPDESDDQDLQDQSEAEDLLEIVSEAPTDASWPAEVDEAELDGEILIEEPTEKPKKKKSLDAAALAARRVCKRLRQERKAARKAKRKAEAKAKKRRGFGADLEAFLVKTKERLDTKACEAEAAAAAALVAEAEASREKRSTGAANATHATGAMDLRSFVARTRERLAERSELEKATEEARRAKAAALAANVDLEAFRKECQARIAQRLLAKMPQVRGGVFDNAVDDLNWAGITRRRIAIVGAGPVGLWAAMLLAQKYRWTDGSGCARLRPDAPEVVLLEARTMESHCTRTDIRIALSSSTRAMLDQQTKSRSFTSGMPVAEIEDTFLRRWKKVAGQEAKIGYGSSITDPAELCQTGQFDCILWAAGRRSLSDCFRKDLGCEVKTGDSQRVVVFQVQELQGADAWQLGSLDLSGAAQQAGRYPGLRVMLRPGFEGACACWLWVFGLSNEVLESFVLKGTSTTQRDTLAQAFEDLVGATSQLLRPALEALQQRIRAAGITCRFVEAAYWSADHAVCQLPSSDRLVPFILLGDALGGKPFYTGSTLNRHLWDVATLIEEVEFAYDGGPLEVARFAMYERRYQECLRRIPEFQRPRTILLQSLPKPMPAPRQKVDETRPSEPKTLSLPALPYGRALM</sequence>
<organism evidence="3 4">
    <name type="scientific">Symbiodinium natans</name>
    <dbReference type="NCBI Taxonomy" id="878477"/>
    <lineage>
        <taxon>Eukaryota</taxon>
        <taxon>Sar</taxon>
        <taxon>Alveolata</taxon>
        <taxon>Dinophyceae</taxon>
        <taxon>Suessiales</taxon>
        <taxon>Symbiodiniaceae</taxon>
        <taxon>Symbiodinium</taxon>
    </lineage>
</organism>
<proteinExistence type="predicted"/>
<comment type="caution">
    <text evidence="3">The sequence shown here is derived from an EMBL/GenBank/DDBJ whole genome shotgun (WGS) entry which is preliminary data.</text>
</comment>
<feature type="compositionally biased region" description="Acidic residues" evidence="2">
    <location>
        <begin position="19"/>
        <end position="37"/>
    </location>
</feature>
<feature type="coiled-coil region" evidence="1">
    <location>
        <begin position="182"/>
        <end position="209"/>
    </location>
</feature>